<name>L1JTP7_GUITC</name>
<dbReference type="AlphaFoldDB" id="L1JTP7"/>
<proteinExistence type="predicted"/>
<organism evidence="1">
    <name type="scientific">Guillardia theta (strain CCMP2712)</name>
    <name type="common">Cryptophyte</name>
    <dbReference type="NCBI Taxonomy" id="905079"/>
    <lineage>
        <taxon>Eukaryota</taxon>
        <taxon>Cryptophyceae</taxon>
        <taxon>Pyrenomonadales</taxon>
        <taxon>Geminigeraceae</taxon>
        <taxon>Guillardia</taxon>
    </lineage>
</organism>
<sequence>MKSFEITVYLYLAVLLAGGVSCLTCYSADRITASQMLTTTVDCTSALLSTQALENTYKTSNIDDVSETSDLISEPDMLQAGFRFETCQIMKNIVDELTSEDQVETSLLKKVRITMNFCLDDLMYNHCSEKPFRPAK</sequence>
<dbReference type="HOGENOM" id="CLU_1879360_0_0_1"/>
<dbReference type="GeneID" id="17308557"/>
<gene>
    <name evidence="1" type="ORF">GUITHDRAFT_102378</name>
</gene>
<reference evidence="1 3" key="1">
    <citation type="journal article" date="2012" name="Nature">
        <title>Algal genomes reveal evolutionary mosaicism and the fate of nucleomorphs.</title>
        <authorList>
            <consortium name="DOE Joint Genome Institute"/>
            <person name="Curtis B.A."/>
            <person name="Tanifuji G."/>
            <person name="Burki F."/>
            <person name="Gruber A."/>
            <person name="Irimia M."/>
            <person name="Maruyama S."/>
            <person name="Arias M.C."/>
            <person name="Ball S.G."/>
            <person name="Gile G.H."/>
            <person name="Hirakawa Y."/>
            <person name="Hopkins J.F."/>
            <person name="Kuo A."/>
            <person name="Rensing S.A."/>
            <person name="Schmutz J."/>
            <person name="Symeonidi A."/>
            <person name="Elias M."/>
            <person name="Eveleigh R.J."/>
            <person name="Herman E.K."/>
            <person name="Klute M.J."/>
            <person name="Nakayama T."/>
            <person name="Obornik M."/>
            <person name="Reyes-Prieto A."/>
            <person name="Armbrust E.V."/>
            <person name="Aves S.J."/>
            <person name="Beiko R.G."/>
            <person name="Coutinho P."/>
            <person name="Dacks J.B."/>
            <person name="Durnford D.G."/>
            <person name="Fast N.M."/>
            <person name="Green B.R."/>
            <person name="Grisdale C.J."/>
            <person name="Hempel F."/>
            <person name="Henrissat B."/>
            <person name="Hoppner M.P."/>
            <person name="Ishida K."/>
            <person name="Kim E."/>
            <person name="Koreny L."/>
            <person name="Kroth P.G."/>
            <person name="Liu Y."/>
            <person name="Malik S.B."/>
            <person name="Maier U.G."/>
            <person name="McRose D."/>
            <person name="Mock T."/>
            <person name="Neilson J.A."/>
            <person name="Onodera N.T."/>
            <person name="Poole A.M."/>
            <person name="Pritham E.J."/>
            <person name="Richards T.A."/>
            <person name="Rocap G."/>
            <person name="Roy S.W."/>
            <person name="Sarai C."/>
            <person name="Schaack S."/>
            <person name="Shirato S."/>
            <person name="Slamovits C.H."/>
            <person name="Spencer D.F."/>
            <person name="Suzuki S."/>
            <person name="Worden A.Z."/>
            <person name="Zauner S."/>
            <person name="Barry K."/>
            <person name="Bell C."/>
            <person name="Bharti A.K."/>
            <person name="Crow J.A."/>
            <person name="Grimwood J."/>
            <person name="Kramer R."/>
            <person name="Lindquist E."/>
            <person name="Lucas S."/>
            <person name="Salamov A."/>
            <person name="McFadden G.I."/>
            <person name="Lane C.E."/>
            <person name="Keeling P.J."/>
            <person name="Gray M.W."/>
            <person name="Grigoriev I.V."/>
            <person name="Archibald J.M."/>
        </authorList>
    </citation>
    <scope>NUCLEOTIDE SEQUENCE</scope>
    <source>
        <strain evidence="1 3">CCMP2712</strain>
    </source>
</reference>
<dbReference type="EnsemblProtists" id="EKX51772">
    <property type="protein sequence ID" value="EKX51772"/>
    <property type="gene ID" value="GUITHDRAFT_102378"/>
</dbReference>
<dbReference type="RefSeq" id="XP_005838752.1">
    <property type="nucleotide sequence ID" value="XM_005838695.1"/>
</dbReference>
<dbReference type="KEGG" id="gtt:GUITHDRAFT_102378"/>
<protein>
    <submittedName>
        <fullName evidence="1 2">Uncharacterized protein</fullName>
    </submittedName>
</protein>
<evidence type="ECO:0000313" key="3">
    <source>
        <dbReference type="Proteomes" id="UP000011087"/>
    </source>
</evidence>
<reference evidence="2" key="3">
    <citation type="submission" date="2016-03" db="UniProtKB">
        <authorList>
            <consortium name="EnsemblProtists"/>
        </authorList>
    </citation>
    <scope>IDENTIFICATION</scope>
</reference>
<dbReference type="EMBL" id="JH992974">
    <property type="protein sequence ID" value="EKX51772.1"/>
    <property type="molecule type" value="Genomic_DNA"/>
</dbReference>
<dbReference type="PROSITE" id="PS51257">
    <property type="entry name" value="PROKAR_LIPOPROTEIN"/>
    <property type="match status" value="1"/>
</dbReference>
<evidence type="ECO:0000313" key="2">
    <source>
        <dbReference type="EnsemblProtists" id="EKX51772"/>
    </source>
</evidence>
<dbReference type="PaxDb" id="55529-EKX51772"/>
<keyword evidence="3" id="KW-1185">Reference proteome</keyword>
<reference evidence="3" key="2">
    <citation type="submission" date="2012-11" db="EMBL/GenBank/DDBJ databases">
        <authorList>
            <person name="Kuo A."/>
            <person name="Curtis B.A."/>
            <person name="Tanifuji G."/>
            <person name="Burki F."/>
            <person name="Gruber A."/>
            <person name="Irimia M."/>
            <person name="Maruyama S."/>
            <person name="Arias M.C."/>
            <person name="Ball S.G."/>
            <person name="Gile G.H."/>
            <person name="Hirakawa Y."/>
            <person name="Hopkins J.F."/>
            <person name="Rensing S.A."/>
            <person name="Schmutz J."/>
            <person name="Symeonidi A."/>
            <person name="Elias M."/>
            <person name="Eveleigh R.J."/>
            <person name="Herman E.K."/>
            <person name="Klute M.J."/>
            <person name="Nakayama T."/>
            <person name="Obornik M."/>
            <person name="Reyes-Prieto A."/>
            <person name="Armbrust E.V."/>
            <person name="Aves S.J."/>
            <person name="Beiko R.G."/>
            <person name="Coutinho P."/>
            <person name="Dacks J.B."/>
            <person name="Durnford D.G."/>
            <person name="Fast N.M."/>
            <person name="Green B.R."/>
            <person name="Grisdale C."/>
            <person name="Hempe F."/>
            <person name="Henrissat B."/>
            <person name="Hoppner M.P."/>
            <person name="Ishida K.-I."/>
            <person name="Kim E."/>
            <person name="Koreny L."/>
            <person name="Kroth P.G."/>
            <person name="Liu Y."/>
            <person name="Malik S.-B."/>
            <person name="Maier U.G."/>
            <person name="McRose D."/>
            <person name="Mock T."/>
            <person name="Neilson J.A."/>
            <person name="Onodera N.T."/>
            <person name="Poole A.M."/>
            <person name="Pritham E.J."/>
            <person name="Richards T.A."/>
            <person name="Rocap G."/>
            <person name="Roy S.W."/>
            <person name="Sarai C."/>
            <person name="Schaack S."/>
            <person name="Shirato S."/>
            <person name="Slamovits C.H."/>
            <person name="Spencer D.F."/>
            <person name="Suzuki S."/>
            <person name="Worden A.Z."/>
            <person name="Zauner S."/>
            <person name="Barry K."/>
            <person name="Bell C."/>
            <person name="Bharti A.K."/>
            <person name="Crow J.A."/>
            <person name="Grimwood J."/>
            <person name="Kramer R."/>
            <person name="Lindquist E."/>
            <person name="Lucas S."/>
            <person name="Salamov A."/>
            <person name="McFadden G.I."/>
            <person name="Lane C.E."/>
            <person name="Keeling P.J."/>
            <person name="Gray M.W."/>
            <person name="Grigoriev I.V."/>
            <person name="Archibald J.M."/>
        </authorList>
    </citation>
    <scope>NUCLEOTIDE SEQUENCE</scope>
    <source>
        <strain evidence="3">CCMP2712</strain>
    </source>
</reference>
<accession>L1JTP7</accession>
<evidence type="ECO:0000313" key="1">
    <source>
        <dbReference type="EMBL" id="EKX51772.1"/>
    </source>
</evidence>
<dbReference type="Proteomes" id="UP000011087">
    <property type="component" value="Unassembled WGS sequence"/>
</dbReference>